<dbReference type="EMBL" id="JBHSAW010000001">
    <property type="protein sequence ID" value="MFC4094341.1"/>
    <property type="molecule type" value="Genomic_DNA"/>
</dbReference>
<accession>A0ABV8JL69</accession>
<name>A0ABV8JL69_9FLAO</name>
<sequence length="70" mass="8080">MKLYLVTMLTVIGFLIQFNSSNKVYKLDNHEANHTISTDETVTRSYRLRFGRSHSKSNPVISVTSKPMLY</sequence>
<reference evidence="2" key="1">
    <citation type="journal article" date="2019" name="Int. J. Syst. Evol. Microbiol.">
        <title>The Global Catalogue of Microorganisms (GCM) 10K type strain sequencing project: providing services to taxonomists for standard genome sequencing and annotation.</title>
        <authorList>
            <consortium name="The Broad Institute Genomics Platform"/>
            <consortium name="The Broad Institute Genome Sequencing Center for Infectious Disease"/>
            <person name="Wu L."/>
            <person name="Ma J."/>
        </authorList>
    </citation>
    <scope>NUCLEOTIDE SEQUENCE [LARGE SCALE GENOMIC DNA]</scope>
    <source>
        <strain evidence="2">CECT 7477</strain>
    </source>
</reference>
<keyword evidence="2" id="KW-1185">Reference proteome</keyword>
<dbReference type="RefSeq" id="WP_192462582.1">
    <property type="nucleotide sequence ID" value="NZ_JACYFJ010000004.1"/>
</dbReference>
<organism evidence="1 2">
    <name type="scientific">Euzebyella saccharophila</name>
    <dbReference type="NCBI Taxonomy" id="679664"/>
    <lineage>
        <taxon>Bacteria</taxon>
        <taxon>Pseudomonadati</taxon>
        <taxon>Bacteroidota</taxon>
        <taxon>Flavobacteriia</taxon>
        <taxon>Flavobacteriales</taxon>
        <taxon>Flavobacteriaceae</taxon>
        <taxon>Euzebyella</taxon>
    </lineage>
</organism>
<evidence type="ECO:0000313" key="2">
    <source>
        <dbReference type="Proteomes" id="UP001595814"/>
    </source>
</evidence>
<protein>
    <submittedName>
        <fullName evidence="1">Uncharacterized protein</fullName>
    </submittedName>
</protein>
<comment type="caution">
    <text evidence="1">The sequence shown here is derived from an EMBL/GenBank/DDBJ whole genome shotgun (WGS) entry which is preliminary data.</text>
</comment>
<gene>
    <name evidence="1" type="ORF">ACFOUT_00545</name>
</gene>
<evidence type="ECO:0000313" key="1">
    <source>
        <dbReference type="EMBL" id="MFC4094341.1"/>
    </source>
</evidence>
<dbReference type="Proteomes" id="UP001595814">
    <property type="component" value="Unassembled WGS sequence"/>
</dbReference>
<proteinExistence type="predicted"/>